<name>A0ABY1PF47_9HYPH</name>
<organism evidence="1 2">
    <name type="scientific">Roseibium denhamense</name>
    <dbReference type="NCBI Taxonomy" id="76305"/>
    <lineage>
        <taxon>Bacteria</taxon>
        <taxon>Pseudomonadati</taxon>
        <taxon>Pseudomonadota</taxon>
        <taxon>Alphaproteobacteria</taxon>
        <taxon>Hyphomicrobiales</taxon>
        <taxon>Stappiaceae</taxon>
        <taxon>Roseibium</taxon>
    </lineage>
</organism>
<evidence type="ECO:0000313" key="1">
    <source>
        <dbReference type="EMBL" id="SMP32068.1"/>
    </source>
</evidence>
<proteinExistence type="predicted"/>
<keyword evidence="2" id="KW-1185">Reference proteome</keyword>
<dbReference type="EMBL" id="FXTT01000005">
    <property type="protein sequence ID" value="SMP32068.1"/>
    <property type="molecule type" value="Genomic_DNA"/>
</dbReference>
<comment type="caution">
    <text evidence="1">The sequence shown here is derived from an EMBL/GenBank/DDBJ whole genome shotgun (WGS) entry which is preliminary data.</text>
</comment>
<reference evidence="1 2" key="1">
    <citation type="submission" date="2017-05" db="EMBL/GenBank/DDBJ databases">
        <authorList>
            <person name="Varghese N."/>
            <person name="Submissions S."/>
        </authorList>
    </citation>
    <scope>NUCLEOTIDE SEQUENCE [LARGE SCALE GENOMIC DNA]</scope>
    <source>
        <strain evidence="1 2">DSM 15949</strain>
    </source>
</reference>
<evidence type="ECO:0000313" key="2">
    <source>
        <dbReference type="Proteomes" id="UP001157914"/>
    </source>
</evidence>
<accession>A0ABY1PF47</accession>
<gene>
    <name evidence="1" type="ORF">SAMN06265374_3453</name>
</gene>
<dbReference type="Proteomes" id="UP001157914">
    <property type="component" value="Unassembled WGS sequence"/>
</dbReference>
<sequence length="144" mass="16054">MRHFQRCRNQSLSGVKCRLAFPGEYMRIGPFIGATFVAVLALSGTASAKGKLSCNDLTTAIIQLDDVITQLTDRDMVIAGSGYDRSLRIAAETALWLANIEGNSALQRYAKGMISGWEQKDIDRYIANGDEMIILYDHLYRRDC</sequence>
<protein>
    <submittedName>
        <fullName evidence="1">Uncharacterized protein</fullName>
    </submittedName>
</protein>